<dbReference type="InterPro" id="IPR036291">
    <property type="entry name" value="NAD(P)-bd_dom_sf"/>
</dbReference>
<dbReference type="PANTHER" id="PTHR43362:SF1">
    <property type="entry name" value="MANNITOL DEHYDROGENASE 2-RELATED"/>
    <property type="match status" value="1"/>
</dbReference>
<evidence type="ECO:0000313" key="6">
    <source>
        <dbReference type="EMBL" id="NMW65606.1"/>
    </source>
</evidence>
<comment type="caution">
    <text evidence="6">The sequence shown here is derived from an EMBL/GenBank/DDBJ whole genome shotgun (WGS) entry which is preliminary data.</text>
</comment>
<dbReference type="Proteomes" id="UP001209486">
    <property type="component" value="Unassembled WGS sequence"/>
</dbReference>
<dbReference type="SUPFAM" id="SSF51735">
    <property type="entry name" value="NAD(P)-binding Rossmann-fold domains"/>
    <property type="match status" value="1"/>
</dbReference>
<dbReference type="InterPro" id="IPR013118">
    <property type="entry name" value="Mannitol_DH_C"/>
</dbReference>
<dbReference type="Proteomes" id="UP000578252">
    <property type="component" value="Unassembled WGS sequence"/>
</dbReference>
<dbReference type="InterPro" id="IPR008927">
    <property type="entry name" value="6-PGluconate_DH-like_C_sf"/>
</dbReference>
<dbReference type="AlphaFoldDB" id="A0A7Y0TUX3"/>
<evidence type="ECO:0000259" key="4">
    <source>
        <dbReference type="Pfam" id="PF08125"/>
    </source>
</evidence>
<evidence type="ECO:0000313" key="5">
    <source>
        <dbReference type="EMBL" id="MCU9968410.1"/>
    </source>
</evidence>
<evidence type="ECO:0000256" key="2">
    <source>
        <dbReference type="ARBA" id="ARBA00048615"/>
    </source>
</evidence>
<dbReference type="EMBL" id="VSZY01000003">
    <property type="protein sequence ID" value="MCU9968410.1"/>
    <property type="molecule type" value="Genomic_DNA"/>
</dbReference>
<dbReference type="InterPro" id="IPR013328">
    <property type="entry name" value="6PGD_dom2"/>
</dbReference>
<sequence length="540" mass="59302">MELNLKNLEEIAASLPQVSVPGFDVSAMQAEGQRHPRWIHIGPGNLFRCFPARIAADLLERGENWPITAVAPRDLEDMEFQLPHHDLLTMKVTLNPDGTQDYRVIAGIAEAIGVGTTADMERLFQVVRDPGVELISYTVTEKGYGILDGSGELQAGVLAAMEDSDPKTLEHCQASTMVLSAVLLLERFAAGGTPITMLSFDNFSHNGDKLRDSVLTIARAWTESGSAPAGFLDWLEDEAKVAFPITVIDKITPRPSPEIATKLANLGFTDLDVQTPRRTPLAGFVNTEPTEYLIIEDKFAGSRPAWEDLGVQVVAREVCDDFENMKVTTCLNPLHTALAVSGCLMNFPTIDAEMRDPALVALVHELGWKEGLPVVVDPGVVKPEDFLREVLERRFPNRYLPDNPARIAMDTSQKIPIRFGVTIRKYLETGRDLGTLHAMPLVFALWCRYLLGVRDDGSPFEPASDPRLTELSAHVAGISLSGGCDSTAVHEALAPILSDASIFGLDLYETPLAEATEQYFQRLIARPGAVRETLDKEYTK</sequence>
<protein>
    <submittedName>
        <fullName evidence="6">Mannitol dehydrogenase family protein</fullName>
    </submittedName>
</protein>
<gene>
    <name evidence="5" type="ORF">FYZ43_03095</name>
    <name evidence="6" type="ORF">HHJ78_08770</name>
</gene>
<reference evidence="6 7" key="2">
    <citation type="submission" date="2020-04" db="EMBL/GenBank/DDBJ databases">
        <title>Antimicrobial susceptibility and clonality of vaginal-derived multi-drug resistant Mobiluncus isolates in China.</title>
        <authorList>
            <person name="Zhang X."/>
        </authorList>
    </citation>
    <scope>NUCLEOTIDE SEQUENCE [LARGE SCALE GENOMIC DNA]</scope>
    <source>
        <strain evidence="6 7">13</strain>
    </source>
</reference>
<proteinExistence type="predicted"/>
<feature type="domain" description="Mannitol dehydrogenase C-terminal" evidence="4">
    <location>
        <begin position="320"/>
        <end position="509"/>
    </location>
</feature>
<dbReference type="EMBL" id="JABCUR010000007">
    <property type="protein sequence ID" value="NMW65606.1"/>
    <property type="molecule type" value="Genomic_DNA"/>
</dbReference>
<dbReference type="InterPro" id="IPR013131">
    <property type="entry name" value="Mannitol_DH_N"/>
</dbReference>
<evidence type="ECO:0000256" key="1">
    <source>
        <dbReference type="ARBA" id="ARBA00023002"/>
    </source>
</evidence>
<dbReference type="Gene3D" id="1.10.1040.10">
    <property type="entry name" value="N-(1-d-carboxylethyl)-l-norvaline Dehydrogenase, domain 2"/>
    <property type="match status" value="1"/>
</dbReference>
<reference evidence="5 8" key="1">
    <citation type="submission" date="2019-08" db="EMBL/GenBank/DDBJ databases">
        <title>Comparison of rpoB and gyrB Sequences from Mobiluncus Species and Development of a Multiplex PCR Method for Clinical Detection of Mobiluncus curtisii and Mobiluncus mulieris.</title>
        <authorList>
            <person name="Yang L."/>
            <person name="Shen Y."/>
            <person name="Xu G."/>
            <person name="Shu L.-B."/>
            <person name="Hu J."/>
            <person name="Zhang R."/>
            <person name="Wang Y."/>
            <person name="Zhou H.-W."/>
            <person name="Zhang X."/>
        </authorList>
    </citation>
    <scope>NUCLEOTIDE SEQUENCE [LARGE SCALE GENOMIC DNA]</scope>
    <source>
        <strain evidence="5 8">M26</strain>
    </source>
</reference>
<accession>A0A7Y0TUX3</accession>
<dbReference type="GO" id="GO:0008926">
    <property type="term" value="F:mannitol-1-phosphate 5-dehydrogenase activity"/>
    <property type="evidence" value="ECO:0007669"/>
    <property type="project" value="UniProtKB-EC"/>
</dbReference>
<dbReference type="PANTHER" id="PTHR43362">
    <property type="entry name" value="MANNITOL DEHYDROGENASE DSF1-RELATED"/>
    <property type="match status" value="1"/>
</dbReference>
<dbReference type="Pfam" id="PF08125">
    <property type="entry name" value="Mannitol_dh_C"/>
    <property type="match status" value="1"/>
</dbReference>
<organism evidence="6 7">
    <name type="scientific">Mobiluncus mulieris</name>
    <dbReference type="NCBI Taxonomy" id="2052"/>
    <lineage>
        <taxon>Bacteria</taxon>
        <taxon>Bacillati</taxon>
        <taxon>Actinomycetota</taxon>
        <taxon>Actinomycetes</taxon>
        <taxon>Actinomycetales</taxon>
        <taxon>Actinomycetaceae</taxon>
        <taxon>Mobiluncus</taxon>
    </lineage>
</organism>
<evidence type="ECO:0000259" key="3">
    <source>
        <dbReference type="Pfam" id="PF01232"/>
    </source>
</evidence>
<keyword evidence="1" id="KW-0560">Oxidoreductase</keyword>
<comment type="catalytic activity">
    <reaction evidence="2">
        <text>D-mannitol 1-phosphate + NAD(+) = beta-D-fructose 6-phosphate + NADH + H(+)</text>
        <dbReference type="Rhea" id="RHEA:19661"/>
        <dbReference type="ChEBI" id="CHEBI:15378"/>
        <dbReference type="ChEBI" id="CHEBI:57540"/>
        <dbReference type="ChEBI" id="CHEBI:57634"/>
        <dbReference type="ChEBI" id="CHEBI:57945"/>
        <dbReference type="ChEBI" id="CHEBI:61381"/>
        <dbReference type="EC" id="1.1.1.17"/>
    </reaction>
</comment>
<evidence type="ECO:0000313" key="8">
    <source>
        <dbReference type="Proteomes" id="UP001209486"/>
    </source>
</evidence>
<dbReference type="InterPro" id="IPR050988">
    <property type="entry name" value="Mannitol_DH/Oxidoreductase"/>
</dbReference>
<dbReference type="RefSeq" id="WP_169756805.1">
    <property type="nucleotide sequence ID" value="NZ_CAMUNX010000019.1"/>
</dbReference>
<feature type="domain" description="Mannitol dehydrogenase N-terminal" evidence="3">
    <location>
        <begin position="37"/>
        <end position="307"/>
    </location>
</feature>
<dbReference type="Gene3D" id="3.40.50.720">
    <property type="entry name" value="NAD(P)-binding Rossmann-like Domain"/>
    <property type="match status" value="1"/>
</dbReference>
<dbReference type="Pfam" id="PF01232">
    <property type="entry name" value="Mannitol_dh"/>
    <property type="match status" value="1"/>
</dbReference>
<dbReference type="SUPFAM" id="SSF48179">
    <property type="entry name" value="6-phosphogluconate dehydrogenase C-terminal domain-like"/>
    <property type="match status" value="1"/>
</dbReference>
<evidence type="ECO:0000313" key="7">
    <source>
        <dbReference type="Proteomes" id="UP000578252"/>
    </source>
</evidence>
<name>A0A7Y0TUX3_9ACTO</name>